<proteinExistence type="predicted"/>
<keyword evidence="3" id="KW-1185">Reference proteome</keyword>
<name>A0A371HM02_MUCPR</name>
<gene>
    <name evidence="2" type="ORF">CR513_12540</name>
</gene>
<feature type="non-terminal residue" evidence="2">
    <location>
        <position position="1"/>
    </location>
</feature>
<evidence type="ECO:0000313" key="2">
    <source>
        <dbReference type="EMBL" id="RDY03827.1"/>
    </source>
</evidence>
<keyword evidence="1" id="KW-0472">Membrane</keyword>
<dbReference type="Proteomes" id="UP000257109">
    <property type="component" value="Unassembled WGS sequence"/>
</dbReference>
<comment type="caution">
    <text evidence="2">The sequence shown here is derived from an EMBL/GenBank/DDBJ whole genome shotgun (WGS) entry which is preliminary data.</text>
</comment>
<dbReference type="EMBL" id="QJKJ01002200">
    <property type="protein sequence ID" value="RDY03827.1"/>
    <property type="molecule type" value="Genomic_DNA"/>
</dbReference>
<dbReference type="AlphaFoldDB" id="A0A371HM02"/>
<accession>A0A371HM02</accession>
<organism evidence="2 3">
    <name type="scientific">Mucuna pruriens</name>
    <name type="common">Velvet bean</name>
    <name type="synonym">Dolichos pruriens</name>
    <dbReference type="NCBI Taxonomy" id="157652"/>
    <lineage>
        <taxon>Eukaryota</taxon>
        <taxon>Viridiplantae</taxon>
        <taxon>Streptophyta</taxon>
        <taxon>Embryophyta</taxon>
        <taxon>Tracheophyta</taxon>
        <taxon>Spermatophyta</taxon>
        <taxon>Magnoliopsida</taxon>
        <taxon>eudicotyledons</taxon>
        <taxon>Gunneridae</taxon>
        <taxon>Pentapetalae</taxon>
        <taxon>rosids</taxon>
        <taxon>fabids</taxon>
        <taxon>Fabales</taxon>
        <taxon>Fabaceae</taxon>
        <taxon>Papilionoideae</taxon>
        <taxon>50 kb inversion clade</taxon>
        <taxon>NPAAA clade</taxon>
        <taxon>indigoferoid/millettioid clade</taxon>
        <taxon>Phaseoleae</taxon>
        <taxon>Mucuna</taxon>
    </lineage>
</organism>
<keyword evidence="1" id="KW-0812">Transmembrane</keyword>
<evidence type="ECO:0000313" key="3">
    <source>
        <dbReference type="Proteomes" id="UP000257109"/>
    </source>
</evidence>
<feature type="transmembrane region" description="Helical" evidence="1">
    <location>
        <begin position="20"/>
        <end position="42"/>
    </location>
</feature>
<protein>
    <submittedName>
        <fullName evidence="2">Uncharacterized protein</fullName>
    </submittedName>
</protein>
<keyword evidence="1" id="KW-1133">Transmembrane helix</keyword>
<sequence>MSCGLTNAPSTFMRLMNHSIPRLCFLKIGPSGGLAMAIIFAVRTLLIGGEFQPYPFMISSEGPNQGWTDLLGSSESESAGT</sequence>
<evidence type="ECO:0000256" key="1">
    <source>
        <dbReference type="SAM" id="Phobius"/>
    </source>
</evidence>
<feature type="non-terminal residue" evidence="2">
    <location>
        <position position="81"/>
    </location>
</feature>
<reference evidence="2" key="1">
    <citation type="submission" date="2018-05" db="EMBL/GenBank/DDBJ databases">
        <title>Draft genome of Mucuna pruriens seed.</title>
        <authorList>
            <person name="Nnadi N.E."/>
            <person name="Vos R."/>
            <person name="Hasami M.H."/>
            <person name="Devisetty U.K."/>
            <person name="Aguiy J.C."/>
        </authorList>
    </citation>
    <scope>NUCLEOTIDE SEQUENCE [LARGE SCALE GENOMIC DNA]</scope>
    <source>
        <strain evidence="2">JCA_2017</strain>
    </source>
</reference>